<dbReference type="GO" id="GO:0005789">
    <property type="term" value="C:endoplasmic reticulum membrane"/>
    <property type="evidence" value="ECO:0007669"/>
    <property type="project" value="UniProtKB-SubCell"/>
</dbReference>
<feature type="transmembrane region" description="Helical" evidence="10">
    <location>
        <begin position="250"/>
        <end position="283"/>
    </location>
</feature>
<dbReference type="PANTHER" id="PTHR13205">
    <property type="entry name" value="TRANSMEMBRANE PROTEIN 15-RELATED"/>
    <property type="match status" value="1"/>
</dbReference>
<protein>
    <recommendedName>
        <fullName evidence="3">dolichol kinase</fullName>
        <ecNumber evidence="3">2.7.1.108</ecNumber>
    </recommendedName>
</protein>
<dbReference type="GO" id="GO:0004168">
    <property type="term" value="F:dolichol kinase activity"/>
    <property type="evidence" value="ECO:0007669"/>
    <property type="project" value="UniProtKB-EC"/>
</dbReference>
<dbReference type="InterPro" id="IPR032974">
    <property type="entry name" value="Polypren_kinase"/>
</dbReference>
<keyword evidence="8 10" id="KW-1133">Transmembrane helix</keyword>
<keyword evidence="7" id="KW-0256">Endoplasmic reticulum</keyword>
<evidence type="ECO:0000313" key="12">
    <source>
        <dbReference type="Proteomes" id="UP001458880"/>
    </source>
</evidence>
<feature type="transmembrane region" description="Helical" evidence="10">
    <location>
        <begin position="176"/>
        <end position="196"/>
    </location>
</feature>
<evidence type="ECO:0000256" key="5">
    <source>
        <dbReference type="ARBA" id="ARBA00022692"/>
    </source>
</evidence>
<feature type="transmembrane region" description="Helical" evidence="10">
    <location>
        <begin position="60"/>
        <end position="78"/>
    </location>
</feature>
<evidence type="ECO:0000256" key="6">
    <source>
        <dbReference type="ARBA" id="ARBA00022777"/>
    </source>
</evidence>
<feature type="transmembrane region" description="Helical" evidence="10">
    <location>
        <begin position="382"/>
        <end position="400"/>
    </location>
</feature>
<evidence type="ECO:0000313" key="11">
    <source>
        <dbReference type="EMBL" id="KAK9696493.1"/>
    </source>
</evidence>
<comment type="caution">
    <text evidence="11">The sequence shown here is derived from an EMBL/GenBank/DDBJ whole genome shotgun (WGS) entry which is preliminary data.</text>
</comment>
<evidence type="ECO:0000256" key="4">
    <source>
        <dbReference type="ARBA" id="ARBA00022679"/>
    </source>
</evidence>
<evidence type="ECO:0000256" key="2">
    <source>
        <dbReference type="ARBA" id="ARBA00010794"/>
    </source>
</evidence>
<comment type="similarity">
    <text evidence="2">Belongs to the polyprenol kinase family.</text>
</comment>
<proteinExistence type="inferred from homology"/>
<organism evidence="11 12">
    <name type="scientific">Popillia japonica</name>
    <name type="common">Japanese beetle</name>
    <dbReference type="NCBI Taxonomy" id="7064"/>
    <lineage>
        <taxon>Eukaryota</taxon>
        <taxon>Metazoa</taxon>
        <taxon>Ecdysozoa</taxon>
        <taxon>Arthropoda</taxon>
        <taxon>Hexapoda</taxon>
        <taxon>Insecta</taxon>
        <taxon>Pterygota</taxon>
        <taxon>Neoptera</taxon>
        <taxon>Endopterygota</taxon>
        <taxon>Coleoptera</taxon>
        <taxon>Polyphaga</taxon>
        <taxon>Scarabaeiformia</taxon>
        <taxon>Scarabaeidae</taxon>
        <taxon>Rutelinae</taxon>
        <taxon>Popillia</taxon>
    </lineage>
</organism>
<feature type="transmembrane region" description="Helical" evidence="10">
    <location>
        <begin position="311"/>
        <end position="331"/>
    </location>
</feature>
<keyword evidence="5 10" id="KW-0812">Transmembrane</keyword>
<evidence type="ECO:0000256" key="9">
    <source>
        <dbReference type="ARBA" id="ARBA00023136"/>
    </source>
</evidence>
<comment type="subcellular location">
    <subcellularLocation>
        <location evidence="1">Endoplasmic reticulum membrane</location>
        <topology evidence="1">Multi-pass membrane protein</topology>
    </subcellularLocation>
</comment>
<dbReference type="AlphaFoldDB" id="A0AAW1J163"/>
<feature type="transmembrane region" description="Helical" evidence="10">
    <location>
        <begin position="20"/>
        <end position="39"/>
    </location>
</feature>
<dbReference type="GO" id="GO:0043048">
    <property type="term" value="P:dolichyl monophosphate biosynthetic process"/>
    <property type="evidence" value="ECO:0007669"/>
    <property type="project" value="TreeGrafter"/>
</dbReference>
<evidence type="ECO:0000256" key="7">
    <source>
        <dbReference type="ARBA" id="ARBA00022824"/>
    </source>
</evidence>
<evidence type="ECO:0000256" key="8">
    <source>
        <dbReference type="ARBA" id="ARBA00022989"/>
    </source>
</evidence>
<feature type="transmembrane region" description="Helical" evidence="10">
    <location>
        <begin position="144"/>
        <end position="164"/>
    </location>
</feature>
<evidence type="ECO:0000256" key="3">
    <source>
        <dbReference type="ARBA" id="ARBA00012132"/>
    </source>
</evidence>
<gene>
    <name evidence="11" type="ORF">QE152_g31862</name>
</gene>
<dbReference type="Proteomes" id="UP001458880">
    <property type="component" value="Unassembled WGS sequence"/>
</dbReference>
<sequence>MKTFSKSQEELIKVRPNAENGLWLGLLLPIAIISSYIKYSNESSSLYRSCFLFTLVNKRYFIFPTVAVSCIFHIFNHGTFLCCYSGILSSIGFYTIYMFSLRKCPWSFTLGEALFCAQGFTIFLYSTLINLYNAIYSPLKTDLQISTIVIQVGILSVAVICYLAHTYDSLQKAFAFYIMSVIIVIFVLLLPLHLLLKQSPVLWIFGLLTKDINTLLMFAYWILCSSCATYAVSIQIKVAKKASTVIRKSFHILAVLVFLPGLLFECTFIYLASGVALGIFIILELLRNLNIPPLGTSLQDGFMVFSDEKDVGNVALTPMYLLVGCAIPLWVHPIPCDVTNSAMFNILPLISGLLSVGIGDTMASYVGKSFGKHKWAGSNKTIEGTVACMLSQFLTVYLLFKLGYYNLQQNDVIRISVAVITVALVEAKTTQVDNIVLPLLMYSILL</sequence>
<keyword evidence="12" id="KW-1185">Reference proteome</keyword>
<dbReference type="EMBL" id="JASPKY010000449">
    <property type="protein sequence ID" value="KAK9696493.1"/>
    <property type="molecule type" value="Genomic_DNA"/>
</dbReference>
<keyword evidence="4" id="KW-0808">Transferase</keyword>
<feature type="transmembrane region" description="Helical" evidence="10">
    <location>
        <begin position="113"/>
        <end position="132"/>
    </location>
</feature>
<dbReference type="PANTHER" id="PTHR13205:SF15">
    <property type="entry name" value="DOLICHOL KINASE"/>
    <property type="match status" value="1"/>
</dbReference>
<feature type="transmembrane region" description="Helical" evidence="10">
    <location>
        <begin position="216"/>
        <end position="238"/>
    </location>
</feature>
<accession>A0AAW1J163</accession>
<name>A0AAW1J163_POPJA</name>
<feature type="transmembrane region" description="Helical" evidence="10">
    <location>
        <begin position="343"/>
        <end position="362"/>
    </location>
</feature>
<dbReference type="EC" id="2.7.1.108" evidence="3"/>
<evidence type="ECO:0000256" key="10">
    <source>
        <dbReference type="SAM" id="Phobius"/>
    </source>
</evidence>
<keyword evidence="6" id="KW-0418">Kinase</keyword>
<reference evidence="11 12" key="1">
    <citation type="journal article" date="2024" name="BMC Genomics">
        <title>De novo assembly and annotation of Popillia japonica's genome with initial clues to its potential as an invasive pest.</title>
        <authorList>
            <person name="Cucini C."/>
            <person name="Boschi S."/>
            <person name="Funari R."/>
            <person name="Cardaioli E."/>
            <person name="Iannotti N."/>
            <person name="Marturano G."/>
            <person name="Paoli F."/>
            <person name="Bruttini M."/>
            <person name="Carapelli A."/>
            <person name="Frati F."/>
            <person name="Nardi F."/>
        </authorList>
    </citation>
    <scope>NUCLEOTIDE SEQUENCE [LARGE SCALE GENOMIC DNA]</scope>
    <source>
        <strain evidence="11">DMR45628</strain>
    </source>
</reference>
<keyword evidence="9 10" id="KW-0472">Membrane</keyword>
<evidence type="ECO:0000256" key="1">
    <source>
        <dbReference type="ARBA" id="ARBA00004477"/>
    </source>
</evidence>